<dbReference type="InterPro" id="IPR032675">
    <property type="entry name" value="LRR_dom_sf"/>
</dbReference>
<dbReference type="GO" id="GO:0005096">
    <property type="term" value="F:GTPase activator activity"/>
    <property type="evidence" value="ECO:0007669"/>
    <property type="project" value="UniProtKB-KW"/>
</dbReference>
<dbReference type="InterPro" id="IPR027038">
    <property type="entry name" value="RanGap"/>
</dbReference>
<keyword evidence="2" id="KW-0433">Leucine-rich repeat</keyword>
<evidence type="ECO:0000256" key="1">
    <source>
        <dbReference type="ARBA" id="ARBA00022468"/>
    </source>
</evidence>
<evidence type="ECO:0000256" key="3">
    <source>
        <dbReference type="ARBA" id="ARBA00022737"/>
    </source>
</evidence>
<dbReference type="GeneID" id="68102168"/>
<evidence type="ECO:0000313" key="5">
    <source>
        <dbReference type="Proteomes" id="UP000816034"/>
    </source>
</evidence>
<dbReference type="Gene3D" id="3.80.10.10">
    <property type="entry name" value="Ribonuclease Inhibitor"/>
    <property type="match status" value="3"/>
</dbReference>
<dbReference type="PANTHER" id="PTHR24113:SF12">
    <property type="entry name" value="RAN GTPASE-ACTIVATING PROTEIN 1"/>
    <property type="match status" value="1"/>
</dbReference>
<gene>
    <name evidence="4" type="ORF">C9374_009714</name>
</gene>
<dbReference type="SUPFAM" id="SSF52047">
    <property type="entry name" value="RNI-like"/>
    <property type="match status" value="1"/>
</dbReference>
<dbReference type="AlphaFoldDB" id="A0AA88H599"/>
<dbReference type="RefSeq" id="XP_044555031.1">
    <property type="nucleotide sequence ID" value="XM_044699932.1"/>
</dbReference>
<keyword evidence="3" id="KW-0677">Repeat</keyword>
<dbReference type="GO" id="GO:0006913">
    <property type="term" value="P:nucleocytoplasmic transport"/>
    <property type="evidence" value="ECO:0007669"/>
    <property type="project" value="TreeGrafter"/>
</dbReference>
<accession>A0AA88H599</accession>
<reference evidence="4 5" key="1">
    <citation type="journal article" date="2018" name="BMC Genomics">
        <title>The genome of Naegleria lovaniensis, the basis for a comparative approach to unravel pathogenicity factors of the human pathogenic amoeba N. fowleri.</title>
        <authorList>
            <person name="Liechti N."/>
            <person name="Schurch N."/>
            <person name="Bruggmann R."/>
            <person name="Wittwer M."/>
        </authorList>
    </citation>
    <scope>NUCLEOTIDE SEQUENCE [LARGE SCALE GENOMIC DNA]</scope>
    <source>
        <strain evidence="4 5">ATCC 30569</strain>
    </source>
</reference>
<dbReference type="GO" id="GO:0031267">
    <property type="term" value="F:small GTPase binding"/>
    <property type="evidence" value="ECO:0007669"/>
    <property type="project" value="TreeGrafter"/>
</dbReference>
<dbReference type="GO" id="GO:0005829">
    <property type="term" value="C:cytosol"/>
    <property type="evidence" value="ECO:0007669"/>
    <property type="project" value="TreeGrafter"/>
</dbReference>
<dbReference type="SMART" id="SM00368">
    <property type="entry name" value="LRR_RI"/>
    <property type="match status" value="4"/>
</dbReference>
<comment type="caution">
    <text evidence="4">The sequence shown here is derived from an EMBL/GenBank/DDBJ whole genome shotgun (WGS) entry which is preliminary data.</text>
</comment>
<proteinExistence type="predicted"/>
<dbReference type="InterPro" id="IPR006553">
    <property type="entry name" value="Leu-rich_rpt_Cys-con_subtyp"/>
</dbReference>
<dbReference type="GO" id="GO:0048471">
    <property type="term" value="C:perinuclear region of cytoplasm"/>
    <property type="evidence" value="ECO:0007669"/>
    <property type="project" value="TreeGrafter"/>
</dbReference>
<keyword evidence="1" id="KW-0343">GTPase activation</keyword>
<protein>
    <submittedName>
        <fullName evidence="4">Uncharacterized protein</fullName>
    </submittedName>
</protein>
<evidence type="ECO:0000313" key="4">
    <source>
        <dbReference type="EMBL" id="KAG2393137.1"/>
    </source>
</evidence>
<dbReference type="PANTHER" id="PTHR24113">
    <property type="entry name" value="RAN GTPASE-ACTIVATING PROTEIN 1"/>
    <property type="match status" value="1"/>
</dbReference>
<dbReference type="InterPro" id="IPR001611">
    <property type="entry name" value="Leu-rich_rpt"/>
</dbReference>
<name>A0AA88H599_NAELO</name>
<dbReference type="EMBL" id="PYSW02000003">
    <property type="protein sequence ID" value="KAG2393137.1"/>
    <property type="molecule type" value="Genomic_DNA"/>
</dbReference>
<organism evidence="4 5">
    <name type="scientific">Naegleria lovaniensis</name>
    <name type="common">Amoeba</name>
    <dbReference type="NCBI Taxonomy" id="51637"/>
    <lineage>
        <taxon>Eukaryota</taxon>
        <taxon>Discoba</taxon>
        <taxon>Heterolobosea</taxon>
        <taxon>Tetramitia</taxon>
        <taxon>Eutetramitia</taxon>
        <taxon>Vahlkampfiidae</taxon>
        <taxon>Naegleria</taxon>
    </lineage>
</organism>
<dbReference type="Pfam" id="PF13516">
    <property type="entry name" value="LRR_6"/>
    <property type="match status" value="3"/>
</dbReference>
<dbReference type="SMART" id="SM00367">
    <property type="entry name" value="LRR_CC"/>
    <property type="match status" value="7"/>
</dbReference>
<dbReference type="GO" id="GO:0005634">
    <property type="term" value="C:nucleus"/>
    <property type="evidence" value="ECO:0007669"/>
    <property type="project" value="TreeGrafter"/>
</dbReference>
<sequence>MISLSDLPDDIFIHQIYSFMVHHHGYEYDRSAKFWFFMTASLISKRFYILSLQCEQAMRICLNSNTVESFLKFCKAGRGCSFRKLSISYATDFKLTTDMFENLLSSNFCSLKNLDLGVGAQGWNYWRNEFGAERCRILTKYFQTNFPKLEKLSLISNQIGLHGCVELDHRSLKQLTCLQLDNCDIYDEACMHLAQGNLSNLTKLGLYRNSIGDEGCKYLSNGKLVKLKYLYLSHNKIGTEGCQHIGMNSRENLPALEELTLLHNKIDDEGCKHLSEISTLKYLSVGDHCTDDACTHLAKLQNLTHLDLSTSSNVGCSGFSVLMTQLTQLTSLDLSKSSQLNDAAIESIDLDCFKRISTLKLSSCSQITNKTSQYLINHAQYFSSLKTLYIHGTEISDDEKKTLRSKFPDLYIDRMVRRVYPSTFFNIYE</sequence>
<dbReference type="Proteomes" id="UP000816034">
    <property type="component" value="Unassembled WGS sequence"/>
</dbReference>
<evidence type="ECO:0000256" key="2">
    <source>
        <dbReference type="ARBA" id="ARBA00022614"/>
    </source>
</evidence>
<keyword evidence="5" id="KW-1185">Reference proteome</keyword>